<dbReference type="Proteomes" id="UP000613580">
    <property type="component" value="Unassembled WGS sequence"/>
</dbReference>
<feature type="region of interest" description="Disordered" evidence="1">
    <location>
        <begin position="1"/>
        <end position="28"/>
    </location>
</feature>
<gene>
    <name evidence="2" type="ORF">HMN09_00986500</name>
</gene>
<evidence type="ECO:0000256" key="1">
    <source>
        <dbReference type="SAM" id="MobiDB-lite"/>
    </source>
</evidence>
<reference evidence="2" key="1">
    <citation type="submission" date="2020-05" db="EMBL/GenBank/DDBJ databases">
        <title>Mycena genomes resolve the evolution of fungal bioluminescence.</title>
        <authorList>
            <person name="Tsai I.J."/>
        </authorList>
    </citation>
    <scope>NUCLEOTIDE SEQUENCE</scope>
    <source>
        <strain evidence="2">110903Hualien_Pintung</strain>
    </source>
</reference>
<name>A0A8H6SK58_MYCCL</name>
<organism evidence="2 3">
    <name type="scientific">Mycena chlorophos</name>
    <name type="common">Agaric fungus</name>
    <name type="synonym">Agaricus chlorophos</name>
    <dbReference type="NCBI Taxonomy" id="658473"/>
    <lineage>
        <taxon>Eukaryota</taxon>
        <taxon>Fungi</taxon>
        <taxon>Dikarya</taxon>
        <taxon>Basidiomycota</taxon>
        <taxon>Agaricomycotina</taxon>
        <taxon>Agaricomycetes</taxon>
        <taxon>Agaricomycetidae</taxon>
        <taxon>Agaricales</taxon>
        <taxon>Marasmiineae</taxon>
        <taxon>Mycenaceae</taxon>
        <taxon>Mycena</taxon>
    </lineage>
</organism>
<feature type="compositionally biased region" description="Basic and acidic residues" evidence="1">
    <location>
        <begin position="1"/>
        <end position="11"/>
    </location>
</feature>
<comment type="caution">
    <text evidence="2">The sequence shown here is derived from an EMBL/GenBank/DDBJ whole genome shotgun (WGS) entry which is preliminary data.</text>
</comment>
<accession>A0A8H6SK58</accession>
<dbReference type="AlphaFoldDB" id="A0A8H6SK58"/>
<evidence type="ECO:0000313" key="3">
    <source>
        <dbReference type="Proteomes" id="UP000613580"/>
    </source>
</evidence>
<proteinExistence type="predicted"/>
<dbReference type="EMBL" id="JACAZE010000014">
    <property type="protein sequence ID" value="KAF7299802.1"/>
    <property type="molecule type" value="Genomic_DNA"/>
</dbReference>
<keyword evidence="3" id="KW-1185">Reference proteome</keyword>
<evidence type="ECO:0000313" key="2">
    <source>
        <dbReference type="EMBL" id="KAF7299802.1"/>
    </source>
</evidence>
<sequence length="107" mass="12236">MDDDCHCRDRSYQAVQNPPSSRLRPRPRWRLERDNDSFWNGDVHRAGKISVDDVRLVGRRIQRVACLVGVVTIGERPEAGVGPRGEGEVGRDKSVYKKTHSFSFMIQ</sequence>
<protein>
    <submittedName>
        <fullName evidence="2">Uncharacterized protein</fullName>
    </submittedName>
</protein>